<proteinExistence type="predicted"/>
<protein>
    <recommendedName>
        <fullName evidence="3">Nudix hydrolase domain-containing protein</fullName>
    </recommendedName>
</protein>
<dbReference type="HOGENOM" id="CLU_622277_0_0_0"/>
<comment type="caution">
    <text evidence="1">The sequence shown here is derived from an EMBL/GenBank/DDBJ whole genome shotgun (WGS) entry which is preliminary data.</text>
</comment>
<evidence type="ECO:0000313" key="2">
    <source>
        <dbReference type="Proteomes" id="UP000005297"/>
    </source>
</evidence>
<organism evidence="1 2">
    <name type="scientific">Mariprofundus ferrooxydans PV-1</name>
    <dbReference type="NCBI Taxonomy" id="314345"/>
    <lineage>
        <taxon>Bacteria</taxon>
        <taxon>Pseudomonadati</taxon>
        <taxon>Pseudomonadota</taxon>
        <taxon>Candidatius Mariprofundia</taxon>
        <taxon>Mariprofundales</taxon>
        <taxon>Mariprofundaceae</taxon>
        <taxon>Mariprofundus</taxon>
    </lineage>
</organism>
<accession>Q0F2H8</accession>
<dbReference type="EMBL" id="AATS01000002">
    <property type="protein sequence ID" value="EAU55572.1"/>
    <property type="molecule type" value="Genomic_DNA"/>
</dbReference>
<dbReference type="RefSeq" id="WP_009850591.1">
    <property type="nucleotide sequence ID" value="NZ_DS022295.1"/>
</dbReference>
<sequence>MDIINHLLDWTIATMGFLHIEANRKEILFFISGLLIPYSLDAIKAAAIVPIIRSIRTTVIKLIVSRKRISLFEFVDKKLTHAPYCAFNPPIFIDADSSPQFTCKILRKPFLLAPPELDANAPPEAHDRLLSGQFAESHTYELGSDGDSSLEIFNKLIADEEFLATTCLKVRDDFLACKDGFHFNGKMLAVANFQISRTLDELPSIKLELQETDYYSYRVISEAASKIRNQYGLDAMVNGNFNEYLATAFQRYIHLSLGLAIIVHTLQDNRIIITRRSSHAANNAGEAGAYFMSVNEGINTNDIDPNNPLKLNSLHRIVLRSLEEELFGASSGENLLSKINHCAITGAFVYQPNMSIDLALYVSVDCDSTQIRQAYRYARDGGFETSEIIDENRWDKKTGLPRFDEESILSFLSRTVGSKPAYMTWDEGALVTVALSTLVR</sequence>
<dbReference type="InParanoid" id="Q0F2H8"/>
<name>Q0F2H8_9PROT</name>
<gene>
    <name evidence="1" type="ORF">SPV1_01452</name>
</gene>
<dbReference type="AlphaFoldDB" id="Q0F2H8"/>
<evidence type="ECO:0008006" key="3">
    <source>
        <dbReference type="Google" id="ProtNLM"/>
    </source>
</evidence>
<keyword evidence="2" id="KW-1185">Reference proteome</keyword>
<reference evidence="1 2" key="1">
    <citation type="submission" date="2006-09" db="EMBL/GenBank/DDBJ databases">
        <authorList>
            <person name="Emerson D."/>
            <person name="Ferriera S."/>
            <person name="Johnson J."/>
            <person name="Kravitz S."/>
            <person name="Halpern A."/>
            <person name="Remington K."/>
            <person name="Beeson K."/>
            <person name="Tran B."/>
            <person name="Rogers Y.-H."/>
            <person name="Friedman R."/>
            <person name="Venter J.C."/>
        </authorList>
    </citation>
    <scope>NUCLEOTIDE SEQUENCE [LARGE SCALE GENOMIC DNA]</scope>
    <source>
        <strain evidence="1 2">PV-1</strain>
    </source>
</reference>
<evidence type="ECO:0000313" key="1">
    <source>
        <dbReference type="EMBL" id="EAU55572.1"/>
    </source>
</evidence>
<dbReference type="Proteomes" id="UP000005297">
    <property type="component" value="Unassembled WGS sequence"/>
</dbReference>